<keyword evidence="6" id="KW-1185">Reference proteome</keyword>
<dbReference type="RefSeq" id="WP_143289393.1">
    <property type="nucleotide sequence ID" value="NZ_NTFS01000337.1"/>
</dbReference>
<keyword evidence="4 5" id="KW-0456">Lyase</keyword>
<sequence length="272" mass="29933">MLKFSRKFSPLFIFPLTLLLVIFLAAPWVTAKKAEKEKPIPQPWEIKGIVAALNDTDAAVRLFAARALEQYKLDNPKSLIDASNKENNQESYNKLVQQLREQLSSTDKDEQEKNTSRAATATALGNMQAKEVAKDVALLLKNSDYGVRDSAADALGNMQAKEYAKDVVLLLKDSESYVRDSAATALGNMQAKEYAKDVALLLKDSESYVRNSAATALGNMQAKEYAKDVALLLKDSESYVRNSAADALGNMQAKEYAKDVALLLKDSDTSVR</sequence>
<reference evidence="5 6" key="1">
    <citation type="submission" date="2017-08" db="EMBL/GenBank/DDBJ databases">
        <title>Draft genome sequence of filamentous cyanobacterium Calothrix elsteri CCALA 953.</title>
        <authorList>
            <person name="Gagunashvili A.N."/>
            <person name="Elster J."/>
            <person name="Andresson O.S."/>
        </authorList>
    </citation>
    <scope>NUCLEOTIDE SEQUENCE [LARGE SCALE GENOMIC DNA]</scope>
    <source>
        <strain evidence="5 6">CCALA 953</strain>
    </source>
</reference>
<accession>A0A2A2TED5</accession>
<protein>
    <submittedName>
        <fullName evidence="5">PBS lyase</fullName>
    </submittedName>
</protein>
<keyword evidence="3" id="KW-0605">Phycobilisome</keyword>
<dbReference type="Pfam" id="PF13646">
    <property type="entry name" value="HEAT_2"/>
    <property type="match status" value="2"/>
</dbReference>
<evidence type="ECO:0000256" key="2">
    <source>
        <dbReference type="ARBA" id="ARBA00022549"/>
    </source>
</evidence>
<dbReference type="PANTHER" id="PTHR12697:SF5">
    <property type="entry name" value="DEOXYHYPUSINE HYDROXYLASE"/>
    <property type="match status" value="1"/>
</dbReference>
<dbReference type="GO" id="GO:0030089">
    <property type="term" value="C:phycobilisome"/>
    <property type="evidence" value="ECO:0007669"/>
    <property type="project" value="UniProtKB-KW"/>
</dbReference>
<dbReference type="EMBL" id="NTFS01000337">
    <property type="protein sequence ID" value="PAX51769.1"/>
    <property type="molecule type" value="Genomic_DNA"/>
</dbReference>
<dbReference type="GO" id="GO:0016491">
    <property type="term" value="F:oxidoreductase activity"/>
    <property type="evidence" value="ECO:0007669"/>
    <property type="project" value="TreeGrafter"/>
</dbReference>
<comment type="similarity">
    <text evidence="1">Belongs to the CpcE/RpcE/PecE family.</text>
</comment>
<evidence type="ECO:0000256" key="4">
    <source>
        <dbReference type="ARBA" id="ARBA00023239"/>
    </source>
</evidence>
<dbReference type="InterPro" id="IPR004155">
    <property type="entry name" value="PBS_lyase_HEAT"/>
</dbReference>
<dbReference type="InterPro" id="IPR016024">
    <property type="entry name" value="ARM-type_fold"/>
</dbReference>
<evidence type="ECO:0000313" key="5">
    <source>
        <dbReference type="EMBL" id="PAX51769.1"/>
    </source>
</evidence>
<dbReference type="InterPro" id="IPR011989">
    <property type="entry name" value="ARM-like"/>
</dbReference>
<evidence type="ECO:0000256" key="3">
    <source>
        <dbReference type="ARBA" id="ARBA00022738"/>
    </source>
</evidence>
<keyword evidence="2" id="KW-0042">Antenna complex</keyword>
<dbReference type="GO" id="GO:0016829">
    <property type="term" value="F:lyase activity"/>
    <property type="evidence" value="ECO:0007669"/>
    <property type="project" value="UniProtKB-KW"/>
</dbReference>
<evidence type="ECO:0000313" key="6">
    <source>
        <dbReference type="Proteomes" id="UP000218238"/>
    </source>
</evidence>
<organism evidence="5 6">
    <name type="scientific">Brunnivagina elsteri CCALA 953</name>
    <dbReference type="NCBI Taxonomy" id="987040"/>
    <lineage>
        <taxon>Bacteria</taxon>
        <taxon>Bacillati</taxon>
        <taxon>Cyanobacteriota</taxon>
        <taxon>Cyanophyceae</taxon>
        <taxon>Nostocales</taxon>
        <taxon>Calotrichaceae</taxon>
        <taxon>Brunnivagina</taxon>
    </lineage>
</organism>
<dbReference type="PANTHER" id="PTHR12697">
    <property type="entry name" value="PBS LYASE HEAT-LIKE PROTEIN"/>
    <property type="match status" value="1"/>
</dbReference>
<evidence type="ECO:0000256" key="1">
    <source>
        <dbReference type="ARBA" id="ARBA00009299"/>
    </source>
</evidence>
<comment type="caution">
    <text evidence="5">The sequence shown here is derived from an EMBL/GenBank/DDBJ whole genome shotgun (WGS) entry which is preliminary data.</text>
</comment>
<dbReference type="AlphaFoldDB" id="A0A2A2TED5"/>
<dbReference type="Gene3D" id="1.25.10.10">
    <property type="entry name" value="Leucine-rich Repeat Variant"/>
    <property type="match status" value="3"/>
</dbReference>
<proteinExistence type="inferred from homology"/>
<dbReference type="SUPFAM" id="SSF48371">
    <property type="entry name" value="ARM repeat"/>
    <property type="match status" value="1"/>
</dbReference>
<dbReference type="Proteomes" id="UP000218238">
    <property type="component" value="Unassembled WGS sequence"/>
</dbReference>
<gene>
    <name evidence="5" type="ORF">CK510_22995</name>
</gene>
<dbReference type="SMART" id="SM00567">
    <property type="entry name" value="EZ_HEAT"/>
    <property type="match status" value="6"/>
</dbReference>
<feature type="non-terminal residue" evidence="5">
    <location>
        <position position="272"/>
    </location>
</feature>
<name>A0A2A2TED5_9CYAN</name>